<sequence length="20" mass="2389">MFCTLFLTFSFECVCVIRTK</sequence>
<reference evidence="1" key="2">
    <citation type="journal article" date="2015" name="Fish Shellfish Immunol.">
        <title>Early steps in the European eel (Anguilla anguilla)-Vibrio vulnificus interaction in the gills: Role of the RtxA13 toxin.</title>
        <authorList>
            <person name="Callol A."/>
            <person name="Pajuelo D."/>
            <person name="Ebbesson L."/>
            <person name="Teles M."/>
            <person name="MacKenzie S."/>
            <person name="Amaro C."/>
        </authorList>
    </citation>
    <scope>NUCLEOTIDE SEQUENCE</scope>
</reference>
<organism evidence="1">
    <name type="scientific">Anguilla anguilla</name>
    <name type="common">European freshwater eel</name>
    <name type="synonym">Muraena anguilla</name>
    <dbReference type="NCBI Taxonomy" id="7936"/>
    <lineage>
        <taxon>Eukaryota</taxon>
        <taxon>Metazoa</taxon>
        <taxon>Chordata</taxon>
        <taxon>Craniata</taxon>
        <taxon>Vertebrata</taxon>
        <taxon>Euteleostomi</taxon>
        <taxon>Actinopterygii</taxon>
        <taxon>Neopterygii</taxon>
        <taxon>Teleostei</taxon>
        <taxon>Anguilliformes</taxon>
        <taxon>Anguillidae</taxon>
        <taxon>Anguilla</taxon>
    </lineage>
</organism>
<reference evidence="1" key="1">
    <citation type="submission" date="2014-11" db="EMBL/GenBank/DDBJ databases">
        <authorList>
            <person name="Amaro Gonzalez C."/>
        </authorList>
    </citation>
    <scope>NUCLEOTIDE SEQUENCE</scope>
</reference>
<evidence type="ECO:0000313" key="1">
    <source>
        <dbReference type="EMBL" id="JAH68844.1"/>
    </source>
</evidence>
<dbReference type="EMBL" id="GBXM01039733">
    <property type="protein sequence ID" value="JAH68844.1"/>
    <property type="molecule type" value="Transcribed_RNA"/>
</dbReference>
<proteinExistence type="predicted"/>
<accession>A0A0E9USL1</accession>
<dbReference type="AlphaFoldDB" id="A0A0E9USL1"/>
<name>A0A0E9USL1_ANGAN</name>
<protein>
    <submittedName>
        <fullName evidence="1">Uncharacterized protein</fullName>
    </submittedName>
</protein>